<comment type="caution">
    <text evidence="1">The sequence shown here is derived from an EMBL/GenBank/DDBJ whole genome shotgun (WGS) entry which is preliminary data.</text>
</comment>
<proteinExistence type="predicted"/>
<dbReference type="EMBL" id="CAAALY010094089">
    <property type="protein sequence ID" value="VEL28316.1"/>
    <property type="molecule type" value="Genomic_DNA"/>
</dbReference>
<evidence type="ECO:0000313" key="1">
    <source>
        <dbReference type="EMBL" id="VEL28316.1"/>
    </source>
</evidence>
<dbReference type="AlphaFoldDB" id="A0A448X528"/>
<gene>
    <name evidence="1" type="ORF">PXEA_LOCUS21756</name>
</gene>
<evidence type="ECO:0000313" key="2">
    <source>
        <dbReference type="Proteomes" id="UP000784294"/>
    </source>
</evidence>
<keyword evidence="2" id="KW-1185">Reference proteome</keyword>
<dbReference type="Proteomes" id="UP000784294">
    <property type="component" value="Unassembled WGS sequence"/>
</dbReference>
<reference evidence="1" key="1">
    <citation type="submission" date="2018-11" db="EMBL/GenBank/DDBJ databases">
        <authorList>
            <consortium name="Pathogen Informatics"/>
        </authorList>
    </citation>
    <scope>NUCLEOTIDE SEQUENCE</scope>
</reference>
<dbReference type="OrthoDB" id="10560868at2759"/>
<organism evidence="1 2">
    <name type="scientific">Protopolystoma xenopodis</name>
    <dbReference type="NCBI Taxonomy" id="117903"/>
    <lineage>
        <taxon>Eukaryota</taxon>
        <taxon>Metazoa</taxon>
        <taxon>Spiralia</taxon>
        <taxon>Lophotrochozoa</taxon>
        <taxon>Platyhelminthes</taxon>
        <taxon>Monogenea</taxon>
        <taxon>Polyopisthocotylea</taxon>
        <taxon>Polystomatidea</taxon>
        <taxon>Polystomatidae</taxon>
        <taxon>Protopolystoma</taxon>
    </lineage>
</organism>
<sequence length="59" mass="6729">MSAIIIHLLPPRDCFVLVQALNRILLTQTALHDFRMRLRTINTSVSFPSLTFLINFATS</sequence>
<protein>
    <submittedName>
        <fullName evidence="1">Uncharacterized protein</fullName>
    </submittedName>
</protein>
<name>A0A448X528_9PLAT</name>
<accession>A0A448X528</accession>